<dbReference type="Pfam" id="PF00132">
    <property type="entry name" value="Hexapep"/>
    <property type="match status" value="1"/>
</dbReference>
<dbReference type="InterPro" id="IPR011004">
    <property type="entry name" value="Trimer_LpxA-like_sf"/>
</dbReference>
<dbReference type="Proteomes" id="UP000045782">
    <property type="component" value="Unassembled WGS sequence"/>
</dbReference>
<accession>A0A0U1AFZ4</accession>
<protein>
    <submittedName>
        <fullName evidence="1">Possible siderophore-binding protein</fullName>
    </submittedName>
</protein>
<dbReference type="InterPro" id="IPR047324">
    <property type="entry name" value="LbH_gamma_CA-like"/>
</dbReference>
<dbReference type="RefSeq" id="WP_005062286.1">
    <property type="nucleotide sequence ID" value="NZ_AP022621.1"/>
</dbReference>
<evidence type="ECO:0000313" key="1">
    <source>
        <dbReference type="EMBL" id="CPV39124.1"/>
    </source>
</evidence>
<dbReference type="PANTHER" id="PTHR13061">
    <property type="entry name" value="DYNACTIN SUBUNIT P25"/>
    <property type="match status" value="1"/>
</dbReference>
<dbReference type="SUPFAM" id="SSF51161">
    <property type="entry name" value="Trimeric LpxA-like enzymes"/>
    <property type="match status" value="1"/>
</dbReference>
<name>A0A0U1AFZ4_9MYCO</name>
<dbReference type="InterPro" id="IPR001451">
    <property type="entry name" value="Hexapep"/>
</dbReference>
<reference evidence="1 2" key="1">
    <citation type="submission" date="2015-03" db="EMBL/GenBank/DDBJ databases">
        <authorList>
            <person name="Murphy D."/>
        </authorList>
    </citation>
    <scope>NUCLEOTIDE SEQUENCE [LARGE SCALE GENOMIC DNA]</scope>
    <source>
        <strain evidence="1 2">PAP088</strain>
    </source>
</reference>
<organism evidence="1 2">
    <name type="scientific">Mycobacteroides abscessus</name>
    <dbReference type="NCBI Taxonomy" id="36809"/>
    <lineage>
        <taxon>Bacteria</taxon>
        <taxon>Bacillati</taxon>
        <taxon>Actinomycetota</taxon>
        <taxon>Actinomycetes</taxon>
        <taxon>Mycobacteriales</taxon>
        <taxon>Mycobacteriaceae</taxon>
        <taxon>Mycobacteroides</taxon>
    </lineage>
</organism>
<dbReference type="CDD" id="cd04645">
    <property type="entry name" value="LbH_gamma_CA_like"/>
    <property type="match status" value="1"/>
</dbReference>
<proteinExistence type="predicted"/>
<dbReference type="InterPro" id="IPR050484">
    <property type="entry name" value="Transf_Hexapept/Carb_Anhydrase"/>
</dbReference>
<dbReference type="Gene3D" id="2.160.10.10">
    <property type="entry name" value="Hexapeptide repeat proteins"/>
    <property type="match status" value="1"/>
</dbReference>
<gene>
    <name evidence="1" type="primary">yrdA</name>
    <name evidence="1" type="ORF">ERS075579_01009</name>
</gene>
<evidence type="ECO:0000313" key="2">
    <source>
        <dbReference type="Proteomes" id="UP000045782"/>
    </source>
</evidence>
<dbReference type="EMBL" id="CSWP01000002">
    <property type="protein sequence ID" value="CPV39124.1"/>
    <property type="molecule type" value="Genomic_DNA"/>
</dbReference>
<dbReference type="AlphaFoldDB" id="A0A0U1AFZ4"/>
<sequence length="173" mass="17558">MPLYSLDGKSPSVHPEAFVAPTACLIGDVTVEAGVSIWFNTVIRADYAPIIIRAGANIQDGSVLHSDPGMPVDIGEGATVAHMCLVHSCTVGDGALIGNHATVLDGASIGARSMVAAGSLVLGGAQIPEDVLVMGSPAKVKGPVAGTPAEFLTKGVPAAYRELGKRYLAGLDK</sequence>
<dbReference type="PANTHER" id="PTHR13061:SF29">
    <property type="entry name" value="GAMMA CARBONIC ANHYDRASE-LIKE 1, MITOCHONDRIAL-RELATED"/>
    <property type="match status" value="1"/>
</dbReference>